<accession>A0A6C2UK29</accession>
<dbReference type="Gene3D" id="3.20.100.30">
    <property type="entry name" value="VTC, catalytic tunnel domain"/>
    <property type="match status" value="1"/>
</dbReference>
<protein>
    <recommendedName>
        <fullName evidence="1">VTC domain-containing protein</fullName>
    </recommendedName>
</protein>
<evidence type="ECO:0000313" key="2">
    <source>
        <dbReference type="EMBL" id="VGO20319.1"/>
    </source>
</evidence>
<dbReference type="Proteomes" id="UP000346198">
    <property type="component" value="Unassembled WGS sequence"/>
</dbReference>
<feature type="domain" description="VTC" evidence="1">
    <location>
        <begin position="28"/>
        <end position="261"/>
    </location>
</feature>
<dbReference type="InterPro" id="IPR018966">
    <property type="entry name" value="VTC_domain"/>
</dbReference>
<dbReference type="CDD" id="cd07750">
    <property type="entry name" value="PolyPPase_VTC_like"/>
    <property type="match status" value="1"/>
</dbReference>
<evidence type="ECO:0000313" key="3">
    <source>
        <dbReference type="Proteomes" id="UP000346198"/>
    </source>
</evidence>
<sequence>MWNVPTTNSGWTMSSQSSTADFSTELDRFEAKYIIPRRLVEPIKGFIQPYCTMDKHCAAAGGTYFINTLQLDTPSLSLHYAKEREAAHRFKLRVRTYGKPPGQAPVFLEIKRKYFERVIKSRACIAFDQWKPGILEKHRDELNLKSVTEREAFREFVRLNHEINAKPLVYIRYCREAFTSIFDHYARITFDSQLSYQPVSDMYNWGGNGRFISMDSGLVRNRRESSLVLEVKCTEQVPTWMVELVQEFDLVRCGNCKYSTAIWMENCLTGNGEAPFADEFMYD</sequence>
<name>A0A6C2UK29_9BACT</name>
<evidence type="ECO:0000259" key="1">
    <source>
        <dbReference type="Pfam" id="PF09359"/>
    </source>
</evidence>
<dbReference type="InterPro" id="IPR042267">
    <property type="entry name" value="VTC_sf"/>
</dbReference>
<proteinExistence type="predicted"/>
<dbReference type="GO" id="GO:0006799">
    <property type="term" value="P:polyphosphate biosynthetic process"/>
    <property type="evidence" value="ECO:0007669"/>
    <property type="project" value="UniProtKB-ARBA"/>
</dbReference>
<keyword evidence="3" id="KW-1185">Reference proteome</keyword>
<dbReference type="EMBL" id="CAAHFH010000001">
    <property type="protein sequence ID" value="VGO20319.1"/>
    <property type="molecule type" value="Genomic_DNA"/>
</dbReference>
<dbReference type="AlphaFoldDB" id="A0A6C2UK29"/>
<reference evidence="2 3" key="1">
    <citation type="submission" date="2019-04" db="EMBL/GenBank/DDBJ databases">
        <authorList>
            <person name="Van Vliet M D."/>
        </authorList>
    </citation>
    <scope>NUCLEOTIDE SEQUENCE [LARGE SCALE GENOMIC DNA]</scope>
    <source>
        <strain evidence="2 3">F21</strain>
    </source>
</reference>
<gene>
    <name evidence="2" type="ORF">SCARR_02381</name>
</gene>
<organism evidence="2 3">
    <name type="scientific">Pontiella sulfatireligans</name>
    <dbReference type="NCBI Taxonomy" id="2750658"/>
    <lineage>
        <taxon>Bacteria</taxon>
        <taxon>Pseudomonadati</taxon>
        <taxon>Kiritimatiellota</taxon>
        <taxon>Kiritimatiellia</taxon>
        <taxon>Kiritimatiellales</taxon>
        <taxon>Pontiellaceae</taxon>
        <taxon>Pontiella</taxon>
    </lineage>
</organism>
<dbReference type="Pfam" id="PF09359">
    <property type="entry name" value="VTC"/>
    <property type="match status" value="1"/>
</dbReference>